<comment type="caution">
    <text evidence="1">The sequence shown here is derived from an EMBL/GenBank/DDBJ whole genome shotgun (WGS) entry which is preliminary data.</text>
</comment>
<name>A0A4Q9DLG7_9BACL</name>
<dbReference type="InterPro" id="IPR011993">
    <property type="entry name" value="PH-like_dom_sf"/>
</dbReference>
<keyword evidence="2" id="KW-1185">Reference proteome</keyword>
<dbReference type="OrthoDB" id="2085436at2"/>
<proteinExistence type="predicted"/>
<accession>A0A4Q9DLG7</accession>
<dbReference type="Gene3D" id="2.30.29.30">
    <property type="entry name" value="Pleckstrin-homology domain (PH domain)/Phosphotyrosine-binding domain (PTB)"/>
    <property type="match status" value="1"/>
</dbReference>
<organism evidence="1 2">
    <name type="scientific">Paenibacillus thalictri</name>
    <dbReference type="NCBI Taxonomy" id="2527873"/>
    <lineage>
        <taxon>Bacteria</taxon>
        <taxon>Bacillati</taxon>
        <taxon>Bacillota</taxon>
        <taxon>Bacilli</taxon>
        <taxon>Bacillales</taxon>
        <taxon>Paenibacillaceae</taxon>
        <taxon>Paenibacillus</taxon>
    </lineage>
</organism>
<sequence>MQVNQQNNSAMNVNANLFRGIEAVGGKMHITSEVLKFEPHSINIQSQPLSIRIADIAVVEKRNTLLIVPNGITVKDKSGQEYKFVVNKRDNVISHINAMIAAVPGN</sequence>
<gene>
    <name evidence="1" type="ORF">EYB31_20660</name>
</gene>
<protein>
    <submittedName>
        <fullName evidence="1">Uncharacterized protein</fullName>
    </submittedName>
</protein>
<dbReference type="Proteomes" id="UP000293142">
    <property type="component" value="Unassembled WGS sequence"/>
</dbReference>
<dbReference type="AlphaFoldDB" id="A0A4Q9DLG7"/>
<evidence type="ECO:0000313" key="2">
    <source>
        <dbReference type="Proteomes" id="UP000293142"/>
    </source>
</evidence>
<evidence type="ECO:0000313" key="1">
    <source>
        <dbReference type="EMBL" id="TBL75977.1"/>
    </source>
</evidence>
<dbReference type="RefSeq" id="WP_131015323.1">
    <property type="nucleotide sequence ID" value="NZ_SIRE01000015.1"/>
</dbReference>
<reference evidence="1 2" key="1">
    <citation type="submission" date="2019-02" db="EMBL/GenBank/DDBJ databases">
        <title>Paenibacillus sp. nov., isolated from surface-sterilized tissue of Thalictrum simplex L.</title>
        <authorList>
            <person name="Tuo L."/>
        </authorList>
    </citation>
    <scope>NUCLEOTIDE SEQUENCE [LARGE SCALE GENOMIC DNA]</scope>
    <source>
        <strain evidence="1 2">N2SHLJ1</strain>
    </source>
</reference>
<dbReference type="EMBL" id="SIRE01000015">
    <property type="protein sequence ID" value="TBL75977.1"/>
    <property type="molecule type" value="Genomic_DNA"/>
</dbReference>